<dbReference type="NCBIfam" id="TIGR02251">
    <property type="entry name" value="HIF-SF_euk"/>
    <property type="match status" value="1"/>
</dbReference>
<dbReference type="STRING" id="5888.A0BPF3"/>
<dbReference type="GeneID" id="5013602"/>
<dbReference type="InterPro" id="IPR036412">
    <property type="entry name" value="HAD-like_sf"/>
</dbReference>
<proteinExistence type="predicted"/>
<sequence length="562" mass="66184">MNYDLQQLKKIYTSKNKKPPTDNRSSRNVGDQSKDRQTLNISFNEKKKSTPKINVLLQELQKRTNSQEQYFNRTSTPNSQHEKSLINKTQRSISPQLLYQMPQQLKKIYQQINCQVGQDKILNRNQKLDSFKCRTEESKSHKNESTSYTISDSEEQIQQFINLEEIVFTILAVISKKQKVIKQCQNYLNQISTFMVEEKDQIHQQILCKSMILERIGILVVLYKALSDTFDEDQQNIKNLVFYIHSSMVLHLESMLQSNSFSQSQKASIQARLNKVRARKNQQMIDINLIRKNSNVVYSLLILFVENATDNNLNQLEKVLSIIDNINLQQGTKFIKYQYDKILVHIQQLRLTRDSSDFQFDYEEVIDCQQIPYLSKTNKYTLVIDLDETLVHYQEVIELIFIQLVDDGQFLVRPYAQQFLKEMSKYYEIVIFTAAQQDYADFILDLIDEGRVIGYRLYRQHTTLVDNTYIKDIQRIGRDVRRTIIIDNLAENFKFQPDNGIQIQSWYGDQDDQALIFLSPLLIQIVQKKIPDVRDALRRFRDQMQKNIEDGISDPHLHLSLD</sequence>
<evidence type="ECO:0000256" key="1">
    <source>
        <dbReference type="SAM" id="MobiDB-lite"/>
    </source>
</evidence>
<accession>A0BPF3</accession>
<dbReference type="OMA" id="NQISTFM"/>
<evidence type="ECO:0000313" key="4">
    <source>
        <dbReference type="Proteomes" id="UP000000600"/>
    </source>
</evidence>
<dbReference type="Proteomes" id="UP000000600">
    <property type="component" value="Unassembled WGS sequence"/>
</dbReference>
<dbReference type="FunFam" id="3.40.50.1000:FF:000184">
    <property type="entry name" value="Uncharacterized protein"/>
    <property type="match status" value="1"/>
</dbReference>
<dbReference type="SMART" id="SM00577">
    <property type="entry name" value="CPDc"/>
    <property type="match status" value="1"/>
</dbReference>
<dbReference type="PANTHER" id="PTHR12210">
    <property type="entry name" value="DULLARD PROTEIN PHOSPHATASE"/>
    <property type="match status" value="1"/>
</dbReference>
<dbReference type="CDD" id="cd07521">
    <property type="entry name" value="HAD_FCP1-like"/>
    <property type="match status" value="1"/>
</dbReference>
<dbReference type="HOGENOM" id="CLU_493016_0_0_1"/>
<protein>
    <recommendedName>
        <fullName evidence="2">FCP1 homology domain-containing protein</fullName>
    </recommendedName>
</protein>
<dbReference type="InterPro" id="IPR011948">
    <property type="entry name" value="Dullard_phosphatase"/>
</dbReference>
<dbReference type="OrthoDB" id="287041at2759"/>
<dbReference type="InterPro" id="IPR050365">
    <property type="entry name" value="TIM50"/>
</dbReference>
<dbReference type="AlphaFoldDB" id="A0BPF3"/>
<evidence type="ECO:0000259" key="2">
    <source>
        <dbReference type="PROSITE" id="PS50969"/>
    </source>
</evidence>
<feature type="domain" description="FCP1 homology" evidence="2">
    <location>
        <begin position="375"/>
        <end position="525"/>
    </location>
</feature>
<feature type="region of interest" description="Disordered" evidence="1">
    <location>
        <begin position="11"/>
        <end position="37"/>
    </location>
</feature>
<name>A0BPF3_PARTE</name>
<dbReference type="Pfam" id="PF03031">
    <property type="entry name" value="NIF"/>
    <property type="match status" value="1"/>
</dbReference>
<keyword evidence="4" id="KW-1185">Reference proteome</keyword>
<organism evidence="3 4">
    <name type="scientific">Paramecium tetraurelia</name>
    <dbReference type="NCBI Taxonomy" id="5888"/>
    <lineage>
        <taxon>Eukaryota</taxon>
        <taxon>Sar</taxon>
        <taxon>Alveolata</taxon>
        <taxon>Ciliophora</taxon>
        <taxon>Intramacronucleata</taxon>
        <taxon>Oligohymenophorea</taxon>
        <taxon>Peniculida</taxon>
        <taxon>Parameciidae</taxon>
        <taxon>Paramecium</taxon>
    </lineage>
</organism>
<dbReference type="KEGG" id="ptm:GSPATT00005169001"/>
<dbReference type="InterPro" id="IPR023214">
    <property type="entry name" value="HAD_sf"/>
</dbReference>
<gene>
    <name evidence="3" type="ORF">GSPATT00005169001</name>
</gene>
<dbReference type="PROSITE" id="PS50969">
    <property type="entry name" value="FCP1"/>
    <property type="match status" value="1"/>
</dbReference>
<dbReference type="EMBL" id="CT868008">
    <property type="protein sequence ID" value="CAK60420.1"/>
    <property type="molecule type" value="Genomic_DNA"/>
</dbReference>
<dbReference type="GO" id="GO:0004721">
    <property type="term" value="F:phosphoprotein phosphatase activity"/>
    <property type="evidence" value="ECO:0000318"/>
    <property type="project" value="GO_Central"/>
</dbReference>
<dbReference type="SUPFAM" id="SSF56784">
    <property type="entry name" value="HAD-like"/>
    <property type="match status" value="1"/>
</dbReference>
<evidence type="ECO:0000313" key="3">
    <source>
        <dbReference type="EMBL" id="CAK60420.1"/>
    </source>
</evidence>
<dbReference type="RefSeq" id="XP_001427818.1">
    <property type="nucleotide sequence ID" value="XM_001427781.1"/>
</dbReference>
<dbReference type="eggNOG" id="KOG1605">
    <property type="taxonomic scope" value="Eukaryota"/>
</dbReference>
<dbReference type="Gene3D" id="3.40.50.1000">
    <property type="entry name" value="HAD superfamily/HAD-like"/>
    <property type="match status" value="1"/>
</dbReference>
<dbReference type="InterPro" id="IPR004274">
    <property type="entry name" value="FCP1_dom"/>
</dbReference>
<reference evidence="3 4" key="1">
    <citation type="journal article" date="2006" name="Nature">
        <title>Global trends of whole-genome duplications revealed by the ciliate Paramecium tetraurelia.</title>
        <authorList>
            <consortium name="Genoscope"/>
            <person name="Aury J.-M."/>
            <person name="Jaillon O."/>
            <person name="Duret L."/>
            <person name="Noel B."/>
            <person name="Jubin C."/>
            <person name="Porcel B.M."/>
            <person name="Segurens B."/>
            <person name="Daubin V."/>
            <person name="Anthouard V."/>
            <person name="Aiach N."/>
            <person name="Arnaiz O."/>
            <person name="Billaut A."/>
            <person name="Beisson J."/>
            <person name="Blanc I."/>
            <person name="Bouhouche K."/>
            <person name="Camara F."/>
            <person name="Duharcourt S."/>
            <person name="Guigo R."/>
            <person name="Gogendeau D."/>
            <person name="Katinka M."/>
            <person name="Keller A.-M."/>
            <person name="Kissmehl R."/>
            <person name="Klotz C."/>
            <person name="Koll F."/>
            <person name="Le Moue A."/>
            <person name="Lepere C."/>
            <person name="Malinsky S."/>
            <person name="Nowacki M."/>
            <person name="Nowak J.K."/>
            <person name="Plattner H."/>
            <person name="Poulain J."/>
            <person name="Ruiz F."/>
            <person name="Serrano V."/>
            <person name="Zagulski M."/>
            <person name="Dessen P."/>
            <person name="Betermier M."/>
            <person name="Weissenbach J."/>
            <person name="Scarpelli C."/>
            <person name="Schachter V."/>
            <person name="Sperling L."/>
            <person name="Meyer E."/>
            <person name="Cohen J."/>
            <person name="Wincker P."/>
        </authorList>
    </citation>
    <scope>NUCLEOTIDE SEQUENCE [LARGE SCALE GENOMIC DNA]</scope>
    <source>
        <strain evidence="3 4">Stock d4-2</strain>
    </source>
</reference>
<dbReference type="InParanoid" id="A0BPF3"/>